<dbReference type="VEuPathDB" id="FungiDB:RO3G_14801"/>
<keyword evidence="3" id="KW-1185">Reference proteome</keyword>
<sequence length="113" mass="12779">MCENVFLSHLHIKWGAPSVSGITPFTLVIPKTVQALTHHQEHRGFETAYPLRIILTNSRRLVTEISAFPGQVAQAPTPQPERPRFETAFPLRTILAMGRRLITEISVFHRQVA</sequence>
<dbReference type="RefSeq" id="XP_067525473.1">
    <property type="nucleotide sequence ID" value="XM_067669372.1"/>
</dbReference>
<dbReference type="AlphaFoldDB" id="I1CNR0"/>
<organism evidence="2 3">
    <name type="scientific">Rhizopus delemar (strain RA 99-880 / ATCC MYA-4621 / FGSC 9543 / NRRL 43880)</name>
    <name type="common">Mucormycosis agent</name>
    <name type="synonym">Rhizopus arrhizus var. delemar</name>
    <dbReference type="NCBI Taxonomy" id="246409"/>
    <lineage>
        <taxon>Eukaryota</taxon>
        <taxon>Fungi</taxon>
        <taxon>Fungi incertae sedis</taxon>
        <taxon>Mucoromycota</taxon>
        <taxon>Mucoromycotina</taxon>
        <taxon>Mucoromycetes</taxon>
        <taxon>Mucorales</taxon>
        <taxon>Mucorineae</taxon>
        <taxon>Rhizopodaceae</taxon>
        <taxon>Rhizopus</taxon>
    </lineage>
</organism>
<protein>
    <submittedName>
        <fullName evidence="2">Uncharacterized protein</fullName>
    </submittedName>
</protein>
<reference evidence="2" key="2">
    <citation type="submission" date="2012-04" db="EMBL/GenBank/DDBJ databases">
        <title>Annotation of the Rhizopus oryzae genome.</title>
        <authorList>
            <consortium name="The Broad Institute Genome Sequencing Platform"/>
            <person name="Birren B."/>
            <person name="Lander E."/>
            <person name="Galagan J."/>
            <person name="Nusbaum C."/>
            <person name="Devon K."/>
            <person name="Ma L.-J."/>
            <person name="Jaffe D."/>
            <person name="Butler J."/>
            <person name="Alvarez P."/>
            <person name="Gnerre S."/>
            <person name="Grabherr M."/>
            <person name="Kleber M."/>
            <person name="Mauceli E."/>
            <person name="Brockman W."/>
            <person name="Rounsley S."/>
            <person name="Young S."/>
            <person name="LaButti K."/>
            <person name="Pushparaj V."/>
            <person name="DeCaprio D."/>
            <person name="Crawford M."/>
            <person name="Koehrsen M."/>
            <person name="Engels R."/>
            <person name="Montgomery P."/>
            <person name="Pearson M."/>
            <person name="Howarth C."/>
            <person name="Larson L."/>
            <person name="Luoma S."/>
            <person name="White J."/>
            <person name="O'Leary S."/>
            <person name="Kodira C."/>
            <person name="Zeng Q."/>
            <person name="Yandava C."/>
            <person name="Alvarado L."/>
            <person name="Skory C.D."/>
            <person name="Ibrahim A."/>
            <person name="Lang F."/>
            <person name="Wickes B.L."/>
            <person name="Liu B."/>
        </authorList>
    </citation>
    <scope>NUCLEOTIDE SEQUENCE</scope>
    <source>
        <strain evidence="2">RA 99-880</strain>
    </source>
</reference>
<name>I1CNR0_RHIO9</name>
<dbReference type="EMBL" id="CH476745">
    <property type="protein sequence ID" value="EIE90077.1"/>
    <property type="molecule type" value="Genomic_DNA"/>
</dbReference>
<evidence type="ECO:0000313" key="2">
    <source>
        <dbReference type="EMBL" id="EIE90090.1"/>
    </source>
</evidence>
<reference evidence="2 3" key="1">
    <citation type="journal article" date="2009" name="PLoS Genet.">
        <title>Genomic analysis of the basal lineage fungus Rhizopus oryzae reveals a whole-genome duplication.</title>
        <authorList>
            <person name="Ma L.-J."/>
            <person name="Ibrahim A.S."/>
            <person name="Skory C."/>
            <person name="Grabherr M.G."/>
            <person name="Burger G."/>
            <person name="Butler M."/>
            <person name="Elias M."/>
            <person name="Idnurm A."/>
            <person name="Lang B.F."/>
            <person name="Sone T."/>
            <person name="Abe A."/>
            <person name="Calvo S.E."/>
            <person name="Corrochano L.M."/>
            <person name="Engels R."/>
            <person name="Fu J."/>
            <person name="Hansberg W."/>
            <person name="Kim J.-M."/>
            <person name="Kodira C.D."/>
            <person name="Koehrsen M.J."/>
            <person name="Liu B."/>
            <person name="Miranda-Saavedra D."/>
            <person name="O'Leary S."/>
            <person name="Ortiz-Castellanos L."/>
            <person name="Poulter R."/>
            <person name="Rodriguez-Romero J."/>
            <person name="Ruiz-Herrera J."/>
            <person name="Shen Y.-Q."/>
            <person name="Zeng Q."/>
            <person name="Galagan J."/>
            <person name="Birren B.W."/>
            <person name="Cuomo C.A."/>
            <person name="Wickes B.L."/>
        </authorList>
    </citation>
    <scope>NUCLEOTIDE SEQUENCE [LARGE SCALE GENOMIC DNA]</scope>
    <source>
        <strain evidence="2">RA 99-880</strain>
        <strain evidence="3">RA 99-880 / ATCC MYA-4621 / FGSC 9543 / NRRL 43880</strain>
    </source>
</reference>
<dbReference type="VEuPathDB" id="FungiDB:RO3G_14788"/>
<dbReference type="EMBL" id="CH476745">
    <property type="protein sequence ID" value="EIE90090.1"/>
    <property type="molecule type" value="Genomic_DNA"/>
</dbReference>
<accession>I1CNR0</accession>
<dbReference type="GeneID" id="93621753"/>
<dbReference type="Proteomes" id="UP000009138">
    <property type="component" value="Unassembled WGS sequence"/>
</dbReference>
<evidence type="ECO:0000313" key="1">
    <source>
        <dbReference type="EMBL" id="EIE90077.1"/>
    </source>
</evidence>
<evidence type="ECO:0000313" key="3">
    <source>
        <dbReference type="Proteomes" id="UP000009138"/>
    </source>
</evidence>
<dbReference type="InParanoid" id="I1CNR0"/>
<proteinExistence type="predicted"/>
<gene>
    <name evidence="1" type="ORF">RO3G_14788</name>
    <name evidence="2" type="ORF">RO3G_14801</name>
</gene>